<dbReference type="SUPFAM" id="SSF48695">
    <property type="entry name" value="Multiheme cytochromes"/>
    <property type="match status" value="1"/>
</dbReference>
<feature type="chain" id="PRO_5003602355" evidence="3">
    <location>
        <begin position="35"/>
        <end position="215"/>
    </location>
</feature>
<dbReference type="RefSeq" id="WP_007786876.1">
    <property type="nucleotide sequence ID" value="NZ_CM001441.1"/>
</dbReference>
<keyword evidence="1 3" id="KW-0732">Signal</keyword>
<dbReference type="CDD" id="cd08168">
    <property type="entry name" value="Cytochrom_C3"/>
    <property type="match status" value="1"/>
</dbReference>
<dbReference type="InterPro" id="IPR036280">
    <property type="entry name" value="Multihaem_cyt_sf"/>
</dbReference>
<reference evidence="4 5" key="1">
    <citation type="submission" date="2011-11" db="EMBL/GenBank/DDBJ databases">
        <title>The Noncontiguous Finished genome of Desulfosporosinus youngiae DSM 17734.</title>
        <authorList>
            <consortium name="US DOE Joint Genome Institute (JGI-PGF)"/>
            <person name="Lucas S."/>
            <person name="Han J."/>
            <person name="Lapidus A."/>
            <person name="Cheng J.-F."/>
            <person name="Goodwin L."/>
            <person name="Pitluck S."/>
            <person name="Peters L."/>
            <person name="Ovchinnikova G."/>
            <person name="Lu M."/>
            <person name="Land M.L."/>
            <person name="Hauser L."/>
            <person name="Pester M."/>
            <person name="Spring S."/>
            <person name="Ollivier B."/>
            <person name="Rattei T."/>
            <person name="Klenk H.-P."/>
            <person name="Wagner M."/>
            <person name="Loy A."/>
            <person name="Woyke T.J."/>
        </authorList>
    </citation>
    <scope>NUCLEOTIDE SEQUENCE [LARGE SCALE GENOMIC DNA]</scope>
    <source>
        <strain evidence="4 5">DSM 17734</strain>
    </source>
</reference>
<protein>
    <submittedName>
        <fullName evidence="4">Uncharacterized protein</fullName>
    </submittedName>
</protein>
<dbReference type="PANTHER" id="PTHR35038">
    <property type="entry name" value="DISSIMILATORY SULFITE REDUCTASE SIRA"/>
    <property type="match status" value="1"/>
</dbReference>
<dbReference type="STRING" id="768710.DesyoDRAFT_4850"/>
<dbReference type="Gene3D" id="1.10.780.10">
    <property type="entry name" value="Hydroxylamine Oxidoreductase, Chain A, domain 1"/>
    <property type="match status" value="1"/>
</dbReference>
<proteinExistence type="predicted"/>
<dbReference type="PANTHER" id="PTHR35038:SF6">
    <property type="entry name" value="SURFACE LOCALIZED DECAHEME CYTOCHROME C LIPOPROTEIN"/>
    <property type="match status" value="1"/>
</dbReference>
<gene>
    <name evidence="4" type="ORF">DesyoDRAFT_4850</name>
</gene>
<dbReference type="InterPro" id="IPR051829">
    <property type="entry name" value="Multiheme_Cytochr_ET"/>
</dbReference>
<evidence type="ECO:0000313" key="4">
    <source>
        <dbReference type="EMBL" id="EHQ91793.1"/>
    </source>
</evidence>
<keyword evidence="2" id="KW-1133">Transmembrane helix</keyword>
<accession>H5XZ87</accession>
<evidence type="ECO:0000256" key="2">
    <source>
        <dbReference type="SAM" id="Phobius"/>
    </source>
</evidence>
<dbReference type="EMBL" id="CM001441">
    <property type="protein sequence ID" value="EHQ91793.1"/>
    <property type="molecule type" value="Genomic_DNA"/>
</dbReference>
<evidence type="ECO:0000313" key="5">
    <source>
        <dbReference type="Proteomes" id="UP000005104"/>
    </source>
</evidence>
<sequence length="215" mass="23686">MYKPAQWRFQFWKVLSILMLLLLSVAIFATEAKAQETCLQCHGDVGQKIERSEHSFLSCTSCHTDIKGYPHPKGASLDKKESVATCSNCHKGQIADSYGSSFHGKAVHLGSEKSATCADCHGAHDILGSDYPNSKVAKANVPQTCAACHEQASPGFAEGSEHFKFAPSGPGAPMYYTAKFFTWLTLIVITALVIHIELQLYHNLRTILRERKRGE</sequence>
<dbReference type="Gene3D" id="1.10.287.3080">
    <property type="match status" value="1"/>
</dbReference>
<feature type="transmembrane region" description="Helical" evidence="2">
    <location>
        <begin position="180"/>
        <end position="201"/>
    </location>
</feature>
<name>H5XZ87_9FIRM</name>
<dbReference type="OrthoDB" id="9814800at2"/>
<keyword evidence="2" id="KW-0812">Transmembrane</keyword>
<organism evidence="4 5">
    <name type="scientific">Desulfosporosinus youngiae DSM 17734</name>
    <dbReference type="NCBI Taxonomy" id="768710"/>
    <lineage>
        <taxon>Bacteria</taxon>
        <taxon>Bacillati</taxon>
        <taxon>Bacillota</taxon>
        <taxon>Clostridia</taxon>
        <taxon>Eubacteriales</taxon>
        <taxon>Desulfitobacteriaceae</taxon>
        <taxon>Desulfosporosinus</taxon>
    </lineage>
</organism>
<dbReference type="AlphaFoldDB" id="H5XZ87"/>
<dbReference type="eggNOG" id="COG2864">
    <property type="taxonomic scope" value="Bacteria"/>
</dbReference>
<dbReference type="HOGENOM" id="CLU_082952_0_0_9"/>
<dbReference type="GO" id="GO:0016491">
    <property type="term" value="F:oxidoreductase activity"/>
    <property type="evidence" value="ECO:0007669"/>
    <property type="project" value="TreeGrafter"/>
</dbReference>
<evidence type="ECO:0000256" key="1">
    <source>
        <dbReference type="ARBA" id="ARBA00022729"/>
    </source>
</evidence>
<dbReference type="Proteomes" id="UP000005104">
    <property type="component" value="Chromosome"/>
</dbReference>
<keyword evidence="5" id="KW-1185">Reference proteome</keyword>
<keyword evidence="2" id="KW-0472">Membrane</keyword>
<evidence type="ECO:0000256" key="3">
    <source>
        <dbReference type="SAM" id="SignalP"/>
    </source>
</evidence>
<feature type="signal peptide" evidence="3">
    <location>
        <begin position="1"/>
        <end position="34"/>
    </location>
</feature>